<sequence length="227" mass="26448">MQQYETILKKDKTLLWTEIALNIALGIYRIHLKYHSHMVLHNTFLKNLFILFFCVVTSTSVIVVGKPGTFKTLSLQILLDTLSHHNIKQLNQKLKDNQFHFNVFYSKVQEIANQIERYSNDKIITTLLIFDEIGLAEQSPYNPLKILHHPKISFVGISNWSLDAAKMNRIIIHSIPLMYHNELMETTKAILKNSNSTFSNIITDIIVRHIFNTNDYQRKHVINSKQC</sequence>
<dbReference type="GO" id="GO:0004842">
    <property type="term" value="F:ubiquitin-protein transferase activity"/>
    <property type="evidence" value="ECO:0007669"/>
    <property type="project" value="InterPro"/>
</dbReference>
<dbReference type="InterPro" id="IPR031248">
    <property type="entry name" value="RNF213"/>
</dbReference>
<name>X6PEL0_RETFI</name>
<proteinExistence type="predicted"/>
<dbReference type="EMBL" id="ASPP01000555">
    <property type="protein sequence ID" value="ETO36543.1"/>
    <property type="molecule type" value="Genomic_DNA"/>
</dbReference>
<dbReference type="SUPFAM" id="SSF52540">
    <property type="entry name" value="P-loop containing nucleoside triphosphate hydrolases"/>
    <property type="match status" value="1"/>
</dbReference>
<reference evidence="2 3" key="1">
    <citation type="journal article" date="2013" name="Curr. Biol.">
        <title>The Genome of the Foraminiferan Reticulomyxa filosa.</title>
        <authorList>
            <person name="Glockner G."/>
            <person name="Hulsmann N."/>
            <person name="Schleicher M."/>
            <person name="Noegel A.A."/>
            <person name="Eichinger L."/>
            <person name="Gallinger C."/>
            <person name="Pawlowski J."/>
            <person name="Sierra R."/>
            <person name="Euteneuer U."/>
            <person name="Pillet L."/>
            <person name="Moustafa A."/>
            <person name="Platzer M."/>
            <person name="Groth M."/>
            <person name="Szafranski K."/>
            <person name="Schliwa M."/>
        </authorList>
    </citation>
    <scope>NUCLEOTIDE SEQUENCE [LARGE SCALE GENOMIC DNA]</scope>
</reference>
<feature type="transmembrane region" description="Helical" evidence="1">
    <location>
        <begin position="44"/>
        <end position="65"/>
    </location>
</feature>
<accession>X6PEL0</accession>
<feature type="transmembrane region" description="Helical" evidence="1">
    <location>
        <begin position="14"/>
        <end position="32"/>
    </location>
</feature>
<comment type="caution">
    <text evidence="2">The sequence shown here is derived from an EMBL/GenBank/DDBJ whole genome shotgun (WGS) entry which is preliminary data.</text>
</comment>
<keyword evidence="1" id="KW-1133">Transmembrane helix</keyword>
<evidence type="ECO:0000313" key="3">
    <source>
        <dbReference type="Proteomes" id="UP000023152"/>
    </source>
</evidence>
<dbReference type="Proteomes" id="UP000023152">
    <property type="component" value="Unassembled WGS sequence"/>
</dbReference>
<evidence type="ECO:0008006" key="4">
    <source>
        <dbReference type="Google" id="ProtNLM"/>
    </source>
</evidence>
<protein>
    <recommendedName>
        <fullName evidence="4">AAA+ ATPase domain-containing protein</fullName>
    </recommendedName>
</protein>
<evidence type="ECO:0000313" key="2">
    <source>
        <dbReference type="EMBL" id="ETO36543.1"/>
    </source>
</evidence>
<dbReference type="AlphaFoldDB" id="X6PEL0"/>
<dbReference type="PANTHER" id="PTHR22605">
    <property type="entry name" value="RZ-TYPE DOMAIN-CONTAINING PROTEIN"/>
    <property type="match status" value="1"/>
</dbReference>
<dbReference type="InterPro" id="IPR027417">
    <property type="entry name" value="P-loop_NTPase"/>
</dbReference>
<dbReference type="PANTHER" id="PTHR22605:SF1">
    <property type="entry name" value="RZ-TYPE DOMAIN-CONTAINING PROTEIN"/>
    <property type="match status" value="1"/>
</dbReference>
<evidence type="ECO:0000256" key="1">
    <source>
        <dbReference type="SAM" id="Phobius"/>
    </source>
</evidence>
<dbReference type="GO" id="GO:0016887">
    <property type="term" value="F:ATP hydrolysis activity"/>
    <property type="evidence" value="ECO:0007669"/>
    <property type="project" value="InterPro"/>
</dbReference>
<keyword evidence="1" id="KW-0812">Transmembrane</keyword>
<organism evidence="2 3">
    <name type="scientific">Reticulomyxa filosa</name>
    <dbReference type="NCBI Taxonomy" id="46433"/>
    <lineage>
        <taxon>Eukaryota</taxon>
        <taxon>Sar</taxon>
        <taxon>Rhizaria</taxon>
        <taxon>Retaria</taxon>
        <taxon>Foraminifera</taxon>
        <taxon>Monothalamids</taxon>
        <taxon>Reticulomyxidae</taxon>
        <taxon>Reticulomyxa</taxon>
    </lineage>
</organism>
<dbReference type="Gene3D" id="3.40.50.300">
    <property type="entry name" value="P-loop containing nucleotide triphosphate hydrolases"/>
    <property type="match status" value="1"/>
</dbReference>
<keyword evidence="3" id="KW-1185">Reference proteome</keyword>
<keyword evidence="1" id="KW-0472">Membrane</keyword>
<gene>
    <name evidence="2" type="ORF">RFI_00518</name>
</gene>